<dbReference type="PANTHER" id="PTHR43673">
    <property type="entry name" value="NAD(P)H NITROREDUCTASE YDGI-RELATED"/>
    <property type="match status" value="1"/>
</dbReference>
<dbReference type="InterPro" id="IPR000415">
    <property type="entry name" value="Nitroreductase-like"/>
</dbReference>
<reference evidence="4 5" key="1">
    <citation type="journal article" date="2014" name="Int. J. Syst. Evol. Microbiol.">
        <title>Complete genome sequence of Corynebacterium casei LMG S-19264T (=DSM 44701T), isolated from a smear-ripened cheese.</title>
        <authorList>
            <consortium name="US DOE Joint Genome Institute (JGI-PGF)"/>
            <person name="Walter F."/>
            <person name="Albersmeier A."/>
            <person name="Kalinowski J."/>
            <person name="Ruckert C."/>
        </authorList>
    </citation>
    <scope>NUCLEOTIDE SEQUENCE [LARGE SCALE GENOMIC DNA]</scope>
    <source>
        <strain evidence="4 5">CGMCC 1.16330</strain>
    </source>
</reference>
<feature type="domain" description="Nitroreductase" evidence="3">
    <location>
        <begin position="27"/>
        <end position="82"/>
    </location>
</feature>
<protein>
    <recommendedName>
        <fullName evidence="3">Nitroreductase domain-containing protein</fullName>
    </recommendedName>
</protein>
<keyword evidence="5" id="KW-1185">Reference proteome</keyword>
<dbReference type="RefSeq" id="WP_188901823.1">
    <property type="nucleotide sequence ID" value="NZ_BMKS01000010.1"/>
</dbReference>
<dbReference type="Pfam" id="PF00881">
    <property type="entry name" value="Nitroreductase"/>
    <property type="match status" value="2"/>
</dbReference>
<dbReference type="Gene3D" id="3.40.109.10">
    <property type="entry name" value="NADH Oxidase"/>
    <property type="match status" value="1"/>
</dbReference>
<evidence type="ECO:0000313" key="4">
    <source>
        <dbReference type="EMBL" id="GGG41255.1"/>
    </source>
</evidence>
<evidence type="ECO:0000313" key="5">
    <source>
        <dbReference type="Proteomes" id="UP000597507"/>
    </source>
</evidence>
<comment type="caution">
    <text evidence="4">The sequence shown here is derived from an EMBL/GenBank/DDBJ whole genome shotgun (WGS) entry which is preliminary data.</text>
</comment>
<dbReference type="AlphaFoldDB" id="A0A8J2ZDE4"/>
<dbReference type="GO" id="GO:0016491">
    <property type="term" value="F:oxidoreductase activity"/>
    <property type="evidence" value="ECO:0007669"/>
    <property type="project" value="UniProtKB-KW"/>
</dbReference>
<dbReference type="Proteomes" id="UP000597507">
    <property type="component" value="Unassembled WGS sequence"/>
</dbReference>
<name>A0A8J2ZDE4_9PROT</name>
<dbReference type="SUPFAM" id="SSF55469">
    <property type="entry name" value="FMN-dependent nitroreductase-like"/>
    <property type="match status" value="1"/>
</dbReference>
<feature type="domain" description="Nitroreductase" evidence="3">
    <location>
        <begin position="89"/>
        <end position="171"/>
    </location>
</feature>
<proteinExistence type="inferred from homology"/>
<sequence length="208" mass="22616">MTDAPAATGVPPDRTAPAAHPIAPLLASRWSPRSFLDREVPEEMLRRLLEAARWAPSCYNAQPWHYVIARRHREPEAFAALLGCLSSGNRTWCARAPVLMISVARMDFPQNGSPNRHAWHDLGAASTLLALEAAALGLQAHQMAGFDAAKARAACAVPEGYEPVAAIALGHPGSPDALAEPYRTRETSPRIRRPIEEFGFLGRWGEAL</sequence>
<evidence type="ECO:0000256" key="1">
    <source>
        <dbReference type="ARBA" id="ARBA00007118"/>
    </source>
</evidence>
<dbReference type="InterPro" id="IPR029479">
    <property type="entry name" value="Nitroreductase"/>
</dbReference>
<dbReference type="PANTHER" id="PTHR43673:SF10">
    <property type="entry name" value="NADH DEHYDROGENASE_NAD(P)H NITROREDUCTASE XCC3605-RELATED"/>
    <property type="match status" value="1"/>
</dbReference>
<accession>A0A8J2ZDE4</accession>
<evidence type="ECO:0000256" key="2">
    <source>
        <dbReference type="ARBA" id="ARBA00023002"/>
    </source>
</evidence>
<comment type="similarity">
    <text evidence="1">Belongs to the nitroreductase family.</text>
</comment>
<organism evidence="4 5">
    <name type="scientific">Caldovatus sediminis</name>
    <dbReference type="NCBI Taxonomy" id="2041189"/>
    <lineage>
        <taxon>Bacteria</taxon>
        <taxon>Pseudomonadati</taxon>
        <taxon>Pseudomonadota</taxon>
        <taxon>Alphaproteobacteria</taxon>
        <taxon>Acetobacterales</taxon>
        <taxon>Roseomonadaceae</taxon>
        <taxon>Caldovatus</taxon>
    </lineage>
</organism>
<dbReference type="EMBL" id="BMKS01000010">
    <property type="protein sequence ID" value="GGG41255.1"/>
    <property type="molecule type" value="Genomic_DNA"/>
</dbReference>
<keyword evidence="2" id="KW-0560">Oxidoreductase</keyword>
<gene>
    <name evidence="4" type="ORF">GCM10010964_31020</name>
</gene>
<dbReference type="CDD" id="cd02138">
    <property type="entry name" value="TdsD-like"/>
    <property type="match status" value="1"/>
</dbReference>
<evidence type="ECO:0000259" key="3">
    <source>
        <dbReference type="Pfam" id="PF00881"/>
    </source>
</evidence>